<dbReference type="OrthoDB" id="74613at2759"/>
<accession>A0A9W7L1L8</accession>
<feature type="region of interest" description="Disordered" evidence="1">
    <location>
        <begin position="208"/>
        <end position="232"/>
    </location>
</feature>
<name>A0A9W7L1L8_9STRA</name>
<dbReference type="AlphaFoldDB" id="A0A9W7L1L8"/>
<feature type="compositionally biased region" description="Basic and acidic residues" evidence="1">
    <location>
        <begin position="548"/>
        <end position="563"/>
    </location>
</feature>
<evidence type="ECO:0000313" key="3">
    <source>
        <dbReference type="Proteomes" id="UP001165065"/>
    </source>
</evidence>
<feature type="compositionally biased region" description="Gly residues" evidence="1">
    <location>
        <begin position="217"/>
        <end position="226"/>
    </location>
</feature>
<feature type="compositionally biased region" description="Basic residues" evidence="1">
    <location>
        <begin position="572"/>
        <end position="584"/>
    </location>
</feature>
<reference evidence="3" key="1">
    <citation type="journal article" date="2023" name="Commun. Biol.">
        <title>Genome analysis of Parmales, the sister group of diatoms, reveals the evolutionary specialization of diatoms from phago-mixotrophs to photoautotrophs.</title>
        <authorList>
            <person name="Ban H."/>
            <person name="Sato S."/>
            <person name="Yoshikawa S."/>
            <person name="Yamada K."/>
            <person name="Nakamura Y."/>
            <person name="Ichinomiya M."/>
            <person name="Sato N."/>
            <person name="Blanc-Mathieu R."/>
            <person name="Endo H."/>
            <person name="Kuwata A."/>
            <person name="Ogata H."/>
        </authorList>
    </citation>
    <scope>NUCLEOTIDE SEQUENCE [LARGE SCALE GENOMIC DNA]</scope>
</reference>
<feature type="region of interest" description="Disordered" evidence="1">
    <location>
        <begin position="548"/>
        <end position="584"/>
    </location>
</feature>
<keyword evidence="3" id="KW-1185">Reference proteome</keyword>
<proteinExistence type="predicted"/>
<gene>
    <name evidence="2" type="ORF">TrCOL_g4745</name>
</gene>
<dbReference type="EMBL" id="BRYA01000493">
    <property type="protein sequence ID" value="GMI19393.1"/>
    <property type="molecule type" value="Genomic_DNA"/>
</dbReference>
<evidence type="ECO:0000256" key="1">
    <source>
        <dbReference type="SAM" id="MobiDB-lite"/>
    </source>
</evidence>
<dbReference type="Proteomes" id="UP001165065">
    <property type="component" value="Unassembled WGS sequence"/>
</dbReference>
<organism evidence="2 3">
    <name type="scientific">Triparma columacea</name>
    <dbReference type="NCBI Taxonomy" id="722753"/>
    <lineage>
        <taxon>Eukaryota</taxon>
        <taxon>Sar</taxon>
        <taxon>Stramenopiles</taxon>
        <taxon>Ochrophyta</taxon>
        <taxon>Bolidophyceae</taxon>
        <taxon>Parmales</taxon>
        <taxon>Triparmaceae</taxon>
        <taxon>Triparma</taxon>
    </lineage>
</organism>
<feature type="non-terminal residue" evidence="2">
    <location>
        <position position="1"/>
    </location>
</feature>
<protein>
    <submittedName>
        <fullName evidence="2">Uncharacterized protein</fullName>
    </submittedName>
</protein>
<comment type="caution">
    <text evidence="2">The sequence shown here is derived from an EMBL/GenBank/DDBJ whole genome shotgun (WGS) entry which is preliminary data.</text>
</comment>
<evidence type="ECO:0000313" key="2">
    <source>
        <dbReference type="EMBL" id="GMI19393.1"/>
    </source>
</evidence>
<sequence length="584" mass="63408">SMLDKAENWVGTVTNLVEEGQGAIQDPASYAKNFLTGAFKNKMAEVKEKLVEEHLYLYLVDEYSNEPVYDKTSVYPIKIETKSELVDKFMPMMRMGLQAAAVVNGAASLANIFCPMLPRKLVPSTMLTKANSFVNSLDKPSNVADNASVQASVVSGDGGGKAKRGGDLRDFEIFLDKHDSKQGYAGLRRVCNEENGEAIWVTEASTKAMEGEPGASVGEGRGGGGRKGGDTIETSRSSLAIDIKARRMSIKAIAESANKKIDEVQATAIDLLEGQTTIIEMSADTMSLVKKSTSTICKAIFEATEVSTPTRFVILPYELPEPGAELSEEEQTSMLDQADEWMGTVTSMVEEGQGAVADPASYARCFLGAAFKRKVAEVKSSLVDKTLYLYLVDELTGLPMYDAGGVFPIKIETKSDLVDQYMPMMQVGLQAAAIANGAASLANVFCPFVPSTLVPKSIMDKAQGFLGDLKKPSNVADFGSVQAEVEKGGDGGAKRGGELRDFEKFLEEHDKDRTYSGLKRVCNKETGEAIWVCDDSIGAIRELGEVREESTPKKLRNDVKGMEAGELQPVKKTPKKKKKRFFSW</sequence>